<keyword evidence="3" id="KW-1185">Reference proteome</keyword>
<reference evidence="2 3" key="1">
    <citation type="submission" date="2020-08" db="EMBL/GenBank/DDBJ databases">
        <title>Genome public.</title>
        <authorList>
            <person name="Liu C."/>
            <person name="Sun Q."/>
        </authorList>
    </citation>
    <scope>NUCLEOTIDE SEQUENCE [LARGE SCALE GENOMIC DNA]</scope>
    <source>
        <strain evidence="2 3">NSJ-7</strain>
    </source>
</reference>
<organism evidence="2 3">
    <name type="scientific">Anaerostipes hominis</name>
    <name type="common">ex Liu et al. 2021</name>
    <dbReference type="NCBI Taxonomy" id="2763018"/>
    <lineage>
        <taxon>Bacteria</taxon>
        <taxon>Bacillati</taxon>
        <taxon>Bacillota</taxon>
        <taxon>Clostridia</taxon>
        <taxon>Lachnospirales</taxon>
        <taxon>Lachnospiraceae</taxon>
        <taxon>Anaerostipes</taxon>
    </lineage>
</organism>
<protein>
    <submittedName>
        <fullName evidence="2">DUF4428 domain-containing protein</fullName>
    </submittedName>
</protein>
<dbReference type="Proteomes" id="UP000635828">
    <property type="component" value="Unassembled WGS sequence"/>
</dbReference>
<name>A0ABR7FSH3_9FIRM</name>
<proteinExistence type="predicted"/>
<dbReference type="RefSeq" id="WP_034548814.1">
    <property type="nucleotide sequence ID" value="NZ_JACOOS010000013.1"/>
</dbReference>
<dbReference type="EMBL" id="JACOOS010000013">
    <property type="protein sequence ID" value="MBC5678161.1"/>
    <property type="molecule type" value="Genomic_DNA"/>
</dbReference>
<evidence type="ECO:0000259" key="1">
    <source>
        <dbReference type="Pfam" id="PF14471"/>
    </source>
</evidence>
<evidence type="ECO:0000313" key="3">
    <source>
        <dbReference type="Proteomes" id="UP000635828"/>
    </source>
</evidence>
<accession>A0ABR7FSH3</accession>
<gene>
    <name evidence="2" type="ORF">H8S22_11285</name>
</gene>
<dbReference type="Pfam" id="PF14471">
    <property type="entry name" value="DUF4428"/>
    <property type="match status" value="1"/>
</dbReference>
<comment type="caution">
    <text evidence="2">The sequence shown here is derived from an EMBL/GenBank/DDBJ whole genome shotgun (WGS) entry which is preliminary data.</text>
</comment>
<dbReference type="InterPro" id="IPR027872">
    <property type="entry name" value="DUF4428"/>
</dbReference>
<evidence type="ECO:0000313" key="2">
    <source>
        <dbReference type="EMBL" id="MBC5678161.1"/>
    </source>
</evidence>
<feature type="domain" description="DUF4428" evidence="1">
    <location>
        <begin position="3"/>
        <end position="50"/>
    </location>
</feature>
<sequence>MRTCDICDAPLGMFKKFRYAEGYICKECYEKASNYFTETIAKKSYGEIRELCERKSELSEDFEITGRIGNYILMDEKNRKVCLLNNRINQKQVSEPEFYSLDWISRCRIDYRPFMSLEELEHKIKAKEAGTIQYLKVLIKLRDGREKQISLFSNPVRIKSFAMKQSFSFAKRIAEEIERLRGESVQV</sequence>